<keyword evidence="5 7" id="KW-1133">Transmembrane helix</keyword>
<dbReference type="Gene3D" id="1.20.1720.10">
    <property type="entry name" value="Multidrug resistance protein D"/>
    <property type="match status" value="1"/>
</dbReference>
<dbReference type="PRINTS" id="PR01036">
    <property type="entry name" value="TCRTETB"/>
</dbReference>
<feature type="transmembrane region" description="Helical" evidence="7">
    <location>
        <begin position="196"/>
        <end position="216"/>
    </location>
</feature>
<keyword evidence="2" id="KW-0813">Transport</keyword>
<evidence type="ECO:0000313" key="9">
    <source>
        <dbReference type="EMBL" id="RJQ81313.1"/>
    </source>
</evidence>
<feature type="transmembrane region" description="Helical" evidence="7">
    <location>
        <begin position="474"/>
        <end position="494"/>
    </location>
</feature>
<feature type="transmembrane region" description="Helical" evidence="7">
    <location>
        <begin position="136"/>
        <end position="156"/>
    </location>
</feature>
<evidence type="ECO:0000256" key="6">
    <source>
        <dbReference type="ARBA" id="ARBA00023136"/>
    </source>
</evidence>
<dbReference type="OrthoDB" id="4172724at2"/>
<proteinExistence type="predicted"/>
<dbReference type="PROSITE" id="PS50850">
    <property type="entry name" value="MFS"/>
    <property type="match status" value="1"/>
</dbReference>
<feature type="domain" description="Major facilitator superfamily (MFS) profile" evidence="8">
    <location>
        <begin position="12"/>
        <end position="498"/>
    </location>
</feature>
<dbReference type="PANTHER" id="PTHR42718">
    <property type="entry name" value="MAJOR FACILITATOR SUPERFAMILY MULTIDRUG TRANSPORTER MFSC"/>
    <property type="match status" value="1"/>
</dbReference>
<dbReference type="SUPFAM" id="SSF103473">
    <property type="entry name" value="MFS general substrate transporter"/>
    <property type="match status" value="1"/>
</dbReference>
<protein>
    <submittedName>
        <fullName evidence="9">MFS transporter</fullName>
    </submittedName>
</protein>
<feature type="transmembrane region" description="Helical" evidence="7">
    <location>
        <begin position="399"/>
        <end position="420"/>
    </location>
</feature>
<reference evidence="9 10" key="1">
    <citation type="submission" date="2018-09" db="EMBL/GenBank/DDBJ databases">
        <title>YIM PH 21725 draft genome.</title>
        <authorList>
            <person name="Miao C."/>
        </authorList>
    </citation>
    <scope>NUCLEOTIDE SEQUENCE [LARGE SCALE GENOMIC DNA]</scope>
    <source>
        <strain evidence="10">YIM PH21725</strain>
    </source>
</reference>
<organism evidence="9 10">
    <name type="scientific">Amycolatopsis panacis</name>
    <dbReference type="NCBI Taxonomy" id="2340917"/>
    <lineage>
        <taxon>Bacteria</taxon>
        <taxon>Bacillati</taxon>
        <taxon>Actinomycetota</taxon>
        <taxon>Actinomycetes</taxon>
        <taxon>Pseudonocardiales</taxon>
        <taxon>Pseudonocardiaceae</taxon>
        <taxon>Amycolatopsis</taxon>
    </lineage>
</organism>
<dbReference type="AlphaFoldDB" id="A0A419HWH1"/>
<accession>A0A419HWH1</accession>
<dbReference type="CDD" id="cd17321">
    <property type="entry name" value="MFS_MMR_MDR_like"/>
    <property type="match status" value="1"/>
</dbReference>
<keyword evidence="3" id="KW-1003">Cell membrane</keyword>
<dbReference type="Gene3D" id="1.20.1250.20">
    <property type="entry name" value="MFS general substrate transporter like domains"/>
    <property type="match status" value="1"/>
</dbReference>
<feature type="transmembrane region" description="Helical" evidence="7">
    <location>
        <begin position="332"/>
        <end position="350"/>
    </location>
</feature>
<feature type="transmembrane region" description="Helical" evidence="7">
    <location>
        <begin position="266"/>
        <end position="291"/>
    </location>
</feature>
<keyword evidence="10" id="KW-1185">Reference proteome</keyword>
<dbReference type="RefSeq" id="WP_120025538.1">
    <property type="nucleotide sequence ID" value="NZ_QZFV01000109.1"/>
</dbReference>
<evidence type="ECO:0000313" key="10">
    <source>
        <dbReference type="Proteomes" id="UP000285112"/>
    </source>
</evidence>
<keyword evidence="4 7" id="KW-0812">Transmembrane</keyword>
<dbReference type="InterPro" id="IPR011701">
    <property type="entry name" value="MFS"/>
</dbReference>
<evidence type="ECO:0000256" key="5">
    <source>
        <dbReference type="ARBA" id="ARBA00022989"/>
    </source>
</evidence>
<sequence length="507" mass="51432">MNESPTGRRWATLAICCLASLLLGIDLTVLHLAVPALTEALAPSAGQLLWIADVYGFVLGGLLLTMGTVGDRIGRKRLLVIGLSAFGLFSLATAYAPNPELLIAARALLGVAGATVMPSTLSIIRQVFADPRERAAAIGLWSGTVTAGFAVGPLIGGALLAHFWWGSVFLINVPAAALIVLAGLRVLPESRNPRPARLDLLSIPLSVVGLVSTIYAITESIRGGPGRLPVIVAAVAGIGGLVLFGRRQARLAEPLIDFRQFRRAEFSMSVGGALVAMFGTTAISLIFAQYFQLVLGWTPLAAGAASLPGAIAAVAGGLAAAPLAAVWGRSRVVASGFGLIALGCLLYSTVETTARYELLLVPMVLFGFGTGLAVTVASDTVLASVPTERSGSAAAISETAFELGGASGIAVIGSVLSGVYHARLGAPDGLSGSTAVQVRESLGGALEAARSLPPDSAAAVSQAAKEAFVSGIEVATIACAAVAAGFGLIALVMLRRVTAPVGEVADA</sequence>
<name>A0A419HWH1_9PSEU</name>
<evidence type="ECO:0000259" key="8">
    <source>
        <dbReference type="PROSITE" id="PS50850"/>
    </source>
</evidence>
<feature type="transmembrane region" description="Helical" evidence="7">
    <location>
        <begin position="78"/>
        <end position="97"/>
    </location>
</feature>
<comment type="caution">
    <text evidence="9">The sequence shown here is derived from an EMBL/GenBank/DDBJ whole genome shotgun (WGS) entry which is preliminary data.</text>
</comment>
<feature type="transmembrane region" description="Helical" evidence="7">
    <location>
        <begin position="297"/>
        <end position="320"/>
    </location>
</feature>
<evidence type="ECO:0000256" key="7">
    <source>
        <dbReference type="SAM" id="Phobius"/>
    </source>
</evidence>
<keyword evidence="6 7" id="KW-0472">Membrane</keyword>
<dbReference type="EMBL" id="QZFV01000109">
    <property type="protein sequence ID" value="RJQ81313.1"/>
    <property type="molecule type" value="Genomic_DNA"/>
</dbReference>
<gene>
    <name evidence="9" type="ORF">D5S19_23310</name>
</gene>
<feature type="transmembrane region" description="Helical" evidence="7">
    <location>
        <begin position="356"/>
        <end position="378"/>
    </location>
</feature>
<dbReference type="InterPro" id="IPR036259">
    <property type="entry name" value="MFS_trans_sf"/>
</dbReference>
<evidence type="ECO:0000256" key="2">
    <source>
        <dbReference type="ARBA" id="ARBA00022448"/>
    </source>
</evidence>
<feature type="transmembrane region" description="Helical" evidence="7">
    <location>
        <begin position="103"/>
        <end position="124"/>
    </location>
</feature>
<evidence type="ECO:0000256" key="3">
    <source>
        <dbReference type="ARBA" id="ARBA00022475"/>
    </source>
</evidence>
<feature type="transmembrane region" description="Helical" evidence="7">
    <location>
        <begin position="228"/>
        <end position="245"/>
    </location>
</feature>
<evidence type="ECO:0000256" key="1">
    <source>
        <dbReference type="ARBA" id="ARBA00004651"/>
    </source>
</evidence>
<dbReference type="PANTHER" id="PTHR42718:SF47">
    <property type="entry name" value="METHYL VIOLOGEN RESISTANCE PROTEIN SMVA"/>
    <property type="match status" value="1"/>
</dbReference>
<comment type="subcellular location">
    <subcellularLocation>
        <location evidence="1">Cell membrane</location>
        <topology evidence="1">Multi-pass membrane protein</topology>
    </subcellularLocation>
</comment>
<dbReference type="Pfam" id="PF07690">
    <property type="entry name" value="MFS_1"/>
    <property type="match status" value="1"/>
</dbReference>
<dbReference type="InterPro" id="IPR020846">
    <property type="entry name" value="MFS_dom"/>
</dbReference>
<dbReference type="GO" id="GO:0005886">
    <property type="term" value="C:plasma membrane"/>
    <property type="evidence" value="ECO:0007669"/>
    <property type="project" value="UniProtKB-SubCell"/>
</dbReference>
<dbReference type="Proteomes" id="UP000285112">
    <property type="component" value="Unassembled WGS sequence"/>
</dbReference>
<evidence type="ECO:0000256" key="4">
    <source>
        <dbReference type="ARBA" id="ARBA00022692"/>
    </source>
</evidence>
<feature type="transmembrane region" description="Helical" evidence="7">
    <location>
        <begin position="48"/>
        <end position="66"/>
    </location>
</feature>
<dbReference type="GO" id="GO:0022857">
    <property type="term" value="F:transmembrane transporter activity"/>
    <property type="evidence" value="ECO:0007669"/>
    <property type="project" value="InterPro"/>
</dbReference>
<feature type="transmembrane region" description="Helical" evidence="7">
    <location>
        <begin position="162"/>
        <end position="184"/>
    </location>
</feature>